<dbReference type="RefSeq" id="WP_264846216.1">
    <property type="nucleotide sequence ID" value="NZ_BPMA01000018.1"/>
</dbReference>
<name>A0AAV5AWL2_9FLAO</name>
<evidence type="ECO:0000313" key="2">
    <source>
        <dbReference type="EMBL" id="GJM52800.1"/>
    </source>
</evidence>
<dbReference type="AlphaFoldDB" id="A0AAV5AWL2"/>
<reference evidence="1 4" key="1">
    <citation type="submission" date="2021-11" db="EMBL/GenBank/DDBJ databases">
        <title>Draft genome sequence of Capnocytophaga sp. strain KC07075 isolated from cat oral cavity.</title>
        <authorList>
            <person name="Suzuki M."/>
            <person name="Imaoka K."/>
            <person name="Kimura M."/>
            <person name="Morikawa S."/>
            <person name="Maeda K."/>
        </authorList>
    </citation>
    <scope>NUCLEOTIDE SEQUENCE</scope>
    <source>
        <strain evidence="1">KC07075</strain>
        <strain evidence="2 4">KC07079</strain>
    </source>
</reference>
<gene>
    <name evidence="1" type="ORF">RCZ15_07100</name>
    <name evidence="2" type="ORF">RCZ16_11170</name>
</gene>
<dbReference type="EMBL" id="BQKB01000018">
    <property type="protein sequence ID" value="GJM52800.1"/>
    <property type="molecule type" value="Genomic_DNA"/>
</dbReference>
<organism evidence="1 3">
    <name type="scientific">Capnocytophaga catalasegens</name>
    <dbReference type="NCBI Taxonomy" id="1004260"/>
    <lineage>
        <taxon>Bacteria</taxon>
        <taxon>Pseudomonadati</taxon>
        <taxon>Bacteroidota</taxon>
        <taxon>Flavobacteriia</taxon>
        <taxon>Flavobacteriales</taxon>
        <taxon>Flavobacteriaceae</taxon>
        <taxon>Capnocytophaga</taxon>
    </lineage>
</organism>
<dbReference type="Proteomes" id="UP001208692">
    <property type="component" value="Unassembled WGS sequence"/>
</dbReference>
<dbReference type="Proteomes" id="UP001207736">
    <property type="component" value="Unassembled WGS sequence"/>
</dbReference>
<protein>
    <submittedName>
        <fullName evidence="1">Uncharacterized protein</fullName>
    </submittedName>
</protein>
<comment type="caution">
    <text evidence="1">The sequence shown here is derived from an EMBL/GenBank/DDBJ whole genome shotgun (WGS) entry which is preliminary data.</text>
</comment>
<sequence length="124" mass="14725">MSRDTQLKKRWEYLEKQLSDDFADGETLNLDGVIYLIGVQELGQLHRTFKKDEKLNLMHIAICRLLEPYGYYQFDFVDQDNWPHYKLVRELPPLKAGEQTILMKEAIVNYFEQLGYFDGIESLM</sequence>
<accession>A0AAV5AWL2</accession>
<evidence type="ECO:0000313" key="4">
    <source>
        <dbReference type="Proteomes" id="UP001208692"/>
    </source>
</evidence>
<keyword evidence="4" id="KW-1185">Reference proteome</keyword>
<evidence type="ECO:0000313" key="1">
    <source>
        <dbReference type="EMBL" id="GJM49735.1"/>
    </source>
</evidence>
<evidence type="ECO:0000313" key="3">
    <source>
        <dbReference type="Proteomes" id="UP001207736"/>
    </source>
</evidence>
<proteinExistence type="predicted"/>
<dbReference type="EMBL" id="BQKA01000012">
    <property type="protein sequence ID" value="GJM49735.1"/>
    <property type="molecule type" value="Genomic_DNA"/>
</dbReference>